<dbReference type="KEGG" id="ccb:Clocel_0956"/>
<dbReference type="AlphaFoldDB" id="D9STA6"/>
<evidence type="ECO:0000313" key="2">
    <source>
        <dbReference type="Proteomes" id="UP000002730"/>
    </source>
</evidence>
<organism evidence="1 2">
    <name type="scientific">Clostridium cellulovorans (strain ATCC 35296 / DSM 3052 / OCM 3 / 743B)</name>
    <dbReference type="NCBI Taxonomy" id="573061"/>
    <lineage>
        <taxon>Bacteria</taxon>
        <taxon>Bacillati</taxon>
        <taxon>Bacillota</taxon>
        <taxon>Clostridia</taxon>
        <taxon>Eubacteriales</taxon>
        <taxon>Clostridiaceae</taxon>
        <taxon>Clostridium</taxon>
    </lineage>
</organism>
<reference evidence="1 2" key="1">
    <citation type="submission" date="2010-08" db="EMBL/GenBank/DDBJ databases">
        <title>Complete sequence of Clostridium cellulovorans 743B.</title>
        <authorList>
            <consortium name="US DOE Joint Genome Institute"/>
            <person name="Lucas S."/>
            <person name="Copeland A."/>
            <person name="Lapidus A."/>
            <person name="Cheng J.-F."/>
            <person name="Bruce D."/>
            <person name="Goodwin L."/>
            <person name="Pitluck S."/>
            <person name="Chertkov O."/>
            <person name="Detter J.C."/>
            <person name="Han C."/>
            <person name="Tapia R."/>
            <person name="Land M."/>
            <person name="Hauser L."/>
            <person name="Chang Y.-J."/>
            <person name="Jeffries C."/>
            <person name="Kyrpides N."/>
            <person name="Ivanova N."/>
            <person name="Mikhailova N."/>
            <person name="Hemme C.L."/>
            <person name="Woyke T."/>
        </authorList>
    </citation>
    <scope>NUCLEOTIDE SEQUENCE [LARGE SCALE GENOMIC DNA]</scope>
    <source>
        <strain evidence="2">ATCC 35296 / DSM 3052 / OCM 3 / 743B</strain>
    </source>
</reference>
<dbReference type="Proteomes" id="UP000002730">
    <property type="component" value="Chromosome"/>
</dbReference>
<dbReference type="RefSeq" id="WP_010076432.1">
    <property type="nucleotide sequence ID" value="NC_014393.1"/>
</dbReference>
<dbReference type="EMBL" id="CP002160">
    <property type="protein sequence ID" value="ADL50722.1"/>
    <property type="molecule type" value="Genomic_DNA"/>
</dbReference>
<dbReference type="STRING" id="573061.Clocel_0956"/>
<dbReference type="Pfam" id="PF24741">
    <property type="entry name" value="AlkZ-rel"/>
    <property type="match status" value="1"/>
</dbReference>
<gene>
    <name evidence="1" type="ordered locus">Clocel_0956</name>
</gene>
<name>D9STA6_CLOC7</name>
<dbReference type="HOGENOM" id="CLU_071251_0_0_9"/>
<dbReference type="eggNOG" id="ENOG502Z7N2">
    <property type="taxonomic scope" value="Bacteria"/>
</dbReference>
<dbReference type="InterPro" id="IPR056298">
    <property type="entry name" value="AlkZ-rel"/>
</dbReference>
<protein>
    <submittedName>
        <fullName evidence="1">Uncharacterized protein</fullName>
    </submittedName>
</protein>
<dbReference type="OrthoDB" id="1067148at2"/>
<sequence length="229" mass="26347">MSIDYTNKKITEYKDFVAIVEEVGFMPFSKNSLGFINLDDLTVPEQWHTNLPSDPWPWRVDIERDGKAAYGKLFGKKPGFISLKWYPTFLAARRKGRSFQEAYSDGLMSNYAKQIYNLFEEHEILAVHEIKTLLGITKETNSQYEAAMCELQMGMFITVNGTKQKINSKGEPYGWPSTAYSTVETWVGQEMIEDAESIIPEDAMDEILEKIYEFIPDAKRTKLKSFIGF</sequence>
<accession>D9STA6</accession>
<proteinExistence type="predicted"/>
<evidence type="ECO:0000313" key="1">
    <source>
        <dbReference type="EMBL" id="ADL50722.1"/>
    </source>
</evidence>
<keyword evidence="2" id="KW-1185">Reference proteome</keyword>